<dbReference type="SMART" id="SM00294">
    <property type="entry name" value="4.1m"/>
    <property type="match status" value="1"/>
</dbReference>
<evidence type="ECO:0000256" key="9">
    <source>
        <dbReference type="RuleBase" id="RU000649"/>
    </source>
</evidence>
<dbReference type="PROSITE" id="PS00964">
    <property type="entry name" value="SYNDECAN"/>
    <property type="match status" value="1"/>
</dbReference>
<evidence type="ECO:0000313" key="14">
    <source>
        <dbReference type="EMBL" id="CAD7623821.1"/>
    </source>
</evidence>
<keyword evidence="4 9" id="KW-0654">Proteoglycan</keyword>
<evidence type="ECO:0000256" key="3">
    <source>
        <dbReference type="ARBA" id="ARBA00022692"/>
    </source>
</evidence>
<feature type="compositionally biased region" description="Low complexity" evidence="10">
    <location>
        <begin position="45"/>
        <end position="56"/>
    </location>
</feature>
<evidence type="ECO:0000256" key="7">
    <source>
        <dbReference type="ARBA" id="ARBA00023180"/>
    </source>
</evidence>
<evidence type="ECO:0000313" key="15">
    <source>
        <dbReference type="Proteomes" id="UP000759131"/>
    </source>
</evidence>
<evidence type="ECO:0000256" key="5">
    <source>
        <dbReference type="ARBA" id="ARBA00022989"/>
    </source>
</evidence>
<comment type="subcellular location">
    <subcellularLocation>
        <location evidence="1 9">Membrane</location>
        <topology evidence="1 9">Single-pass type I membrane protein</topology>
    </subcellularLocation>
</comment>
<keyword evidence="7 9" id="KW-0325">Glycoprotein</keyword>
<dbReference type="EMBL" id="OC856483">
    <property type="protein sequence ID" value="CAD7623821.1"/>
    <property type="molecule type" value="Genomic_DNA"/>
</dbReference>
<feature type="compositionally biased region" description="Polar residues" evidence="10">
    <location>
        <begin position="32"/>
        <end position="41"/>
    </location>
</feature>
<feature type="signal peptide" evidence="12">
    <location>
        <begin position="1"/>
        <end position="28"/>
    </location>
</feature>
<organism evidence="14">
    <name type="scientific">Medioppia subpectinata</name>
    <dbReference type="NCBI Taxonomy" id="1979941"/>
    <lineage>
        <taxon>Eukaryota</taxon>
        <taxon>Metazoa</taxon>
        <taxon>Ecdysozoa</taxon>
        <taxon>Arthropoda</taxon>
        <taxon>Chelicerata</taxon>
        <taxon>Arachnida</taxon>
        <taxon>Acari</taxon>
        <taxon>Acariformes</taxon>
        <taxon>Sarcoptiformes</taxon>
        <taxon>Oribatida</taxon>
        <taxon>Brachypylina</taxon>
        <taxon>Oppioidea</taxon>
        <taxon>Oppiidae</taxon>
        <taxon>Medioppia</taxon>
    </lineage>
</organism>
<proteinExistence type="inferred from homology"/>
<comment type="function">
    <text evidence="9">Cell surface proteoglycan.</text>
</comment>
<dbReference type="InterPro" id="IPR027789">
    <property type="entry name" value="Syndecan/Neurexin_dom"/>
</dbReference>
<sequence>MANTWTMWSLMAVIMVSLVMIASTNTSAANVDTTRETVSSKQHIRSNTNTNSNRNTNARKPSPDGGIYFDEDLPIDDEGEGSGSNFDDTETSSGKGDDDEDSPLIPGAKEGSGSHPMVTTGGSSSTSNPNTDDEDEGDTDDDDFGSGDDDFESFISSTERPTIRPDVTRAPIVPTHEHKPLDPIDEPFDNSVPKEPFPPKVLTPSETSTRYPLPASTQWPHPPRGGPADTEDDGNQLGNDVSIMGQKQVTPASFFARPGILAAVIGGAVVGLLCAILLVMFIVYRMRKKDEGSYALDEPKRQTSVNPYARGSSKEFFA</sequence>
<reference evidence="14" key="1">
    <citation type="submission" date="2020-11" db="EMBL/GenBank/DDBJ databases">
        <authorList>
            <person name="Tran Van P."/>
        </authorList>
    </citation>
    <scope>NUCLEOTIDE SEQUENCE</scope>
</reference>
<accession>A0A7R9PXQ0</accession>
<feature type="compositionally biased region" description="Acidic residues" evidence="10">
    <location>
        <begin position="69"/>
        <end position="80"/>
    </location>
</feature>
<feature type="compositionally biased region" description="Acidic residues" evidence="10">
    <location>
        <begin position="131"/>
        <end position="152"/>
    </location>
</feature>
<dbReference type="GO" id="GO:0016020">
    <property type="term" value="C:membrane"/>
    <property type="evidence" value="ECO:0007669"/>
    <property type="project" value="UniProtKB-SubCell"/>
</dbReference>
<feature type="domain" description="Neurexin/syndecan/glycophorin C" evidence="13">
    <location>
        <begin position="283"/>
        <end position="301"/>
    </location>
</feature>
<keyword evidence="12" id="KW-0732">Signal</keyword>
<evidence type="ECO:0000259" key="13">
    <source>
        <dbReference type="SMART" id="SM00294"/>
    </source>
</evidence>
<dbReference type="InterPro" id="IPR030479">
    <property type="entry name" value="Syndecan_CS"/>
</dbReference>
<gene>
    <name evidence="14" type="ORF">OSB1V03_LOCUS4271</name>
</gene>
<dbReference type="PANTHER" id="PTHR10915">
    <property type="entry name" value="SYNDECAN"/>
    <property type="match status" value="1"/>
</dbReference>
<dbReference type="InterPro" id="IPR003585">
    <property type="entry name" value="Neurexin-like"/>
</dbReference>
<evidence type="ECO:0000256" key="8">
    <source>
        <dbReference type="ARBA" id="ARBA00023207"/>
    </source>
</evidence>
<evidence type="ECO:0000256" key="1">
    <source>
        <dbReference type="ARBA" id="ARBA00004479"/>
    </source>
</evidence>
<feature type="compositionally biased region" description="Polar residues" evidence="10">
    <location>
        <begin position="204"/>
        <end position="219"/>
    </location>
</feature>
<keyword evidence="3 9" id="KW-0812">Transmembrane</keyword>
<feature type="transmembrane region" description="Helical" evidence="11">
    <location>
        <begin position="260"/>
        <end position="284"/>
    </location>
</feature>
<feature type="compositionally biased region" description="Low complexity" evidence="10">
    <location>
        <begin position="119"/>
        <end position="130"/>
    </location>
</feature>
<dbReference type="OrthoDB" id="10044468at2759"/>
<keyword evidence="5 11" id="KW-1133">Transmembrane helix</keyword>
<dbReference type="Pfam" id="PF01034">
    <property type="entry name" value="Syndecan"/>
    <property type="match status" value="1"/>
</dbReference>
<evidence type="ECO:0000256" key="11">
    <source>
        <dbReference type="SAM" id="Phobius"/>
    </source>
</evidence>
<dbReference type="PANTHER" id="PTHR10915:SF1">
    <property type="entry name" value="SYNDECAN"/>
    <property type="match status" value="1"/>
</dbReference>
<evidence type="ECO:0000256" key="6">
    <source>
        <dbReference type="ARBA" id="ARBA00023136"/>
    </source>
</evidence>
<keyword evidence="8 9" id="KW-0357">Heparan sulfate</keyword>
<evidence type="ECO:0000256" key="2">
    <source>
        <dbReference type="ARBA" id="ARBA00005343"/>
    </source>
</evidence>
<dbReference type="AlphaFoldDB" id="A0A7R9PXQ0"/>
<feature type="region of interest" description="Disordered" evidence="10">
    <location>
        <begin position="32"/>
        <end position="240"/>
    </location>
</feature>
<protein>
    <recommendedName>
        <fullName evidence="9">Syndecan</fullName>
    </recommendedName>
</protein>
<dbReference type="EMBL" id="CAJPIZ010001908">
    <property type="protein sequence ID" value="CAG2104251.1"/>
    <property type="molecule type" value="Genomic_DNA"/>
</dbReference>
<keyword evidence="6 11" id="KW-0472">Membrane</keyword>
<dbReference type="InterPro" id="IPR001050">
    <property type="entry name" value="Syndecan"/>
</dbReference>
<dbReference type="Proteomes" id="UP000759131">
    <property type="component" value="Unassembled WGS sequence"/>
</dbReference>
<dbReference type="GO" id="GO:0009986">
    <property type="term" value="C:cell surface"/>
    <property type="evidence" value="ECO:0007669"/>
    <property type="project" value="TreeGrafter"/>
</dbReference>
<dbReference type="GO" id="GO:0016477">
    <property type="term" value="P:cell migration"/>
    <property type="evidence" value="ECO:0007669"/>
    <property type="project" value="TreeGrafter"/>
</dbReference>
<evidence type="ECO:0000256" key="4">
    <source>
        <dbReference type="ARBA" id="ARBA00022974"/>
    </source>
</evidence>
<keyword evidence="15" id="KW-1185">Reference proteome</keyword>
<comment type="similarity">
    <text evidence="2 9">Belongs to the syndecan proteoglycan family.</text>
</comment>
<evidence type="ECO:0000256" key="12">
    <source>
        <dbReference type="SAM" id="SignalP"/>
    </source>
</evidence>
<feature type="region of interest" description="Disordered" evidence="10">
    <location>
        <begin position="293"/>
        <end position="318"/>
    </location>
</feature>
<feature type="chain" id="PRO_5035593003" description="Syndecan" evidence="12">
    <location>
        <begin position="29"/>
        <end position="318"/>
    </location>
</feature>
<evidence type="ECO:0000256" key="10">
    <source>
        <dbReference type="SAM" id="MobiDB-lite"/>
    </source>
</evidence>
<name>A0A7R9PXQ0_9ACAR</name>
<feature type="compositionally biased region" description="Polar residues" evidence="10">
    <location>
        <begin position="83"/>
        <end position="94"/>
    </location>
</feature>